<dbReference type="GeneID" id="92070494"/>
<feature type="region of interest" description="Disordered" evidence="1">
    <location>
        <begin position="1"/>
        <end position="21"/>
    </location>
</feature>
<feature type="compositionally biased region" description="Basic and acidic residues" evidence="1">
    <location>
        <begin position="1"/>
        <end position="12"/>
    </location>
</feature>
<dbReference type="RefSeq" id="XP_066706325.1">
    <property type="nucleotide sequence ID" value="XM_066837432.1"/>
</dbReference>
<keyword evidence="4" id="KW-1185">Reference proteome</keyword>
<dbReference type="SUPFAM" id="SSF103473">
    <property type="entry name" value="MFS general substrate transporter"/>
    <property type="match status" value="1"/>
</dbReference>
<sequence>MFADEKQAREPPRGGPGASIGAEETDAVEWKFDEQIFTSSDFPEGRREDWLAVFGAWCLVFCTFGLVSWVFLDDYKKGPLAADNPGAVSWITSLQAFVQTGGSALAVRLLRPALALLIGAPLYRCGLMMLSLSGEHYQTFLAHSIVVALGSGAIFTTSPISTTS</sequence>
<feature type="transmembrane region" description="Helical" evidence="2">
    <location>
        <begin position="114"/>
        <end position="134"/>
    </location>
</feature>
<dbReference type="Proteomes" id="UP001391051">
    <property type="component" value="Unassembled WGS sequence"/>
</dbReference>
<organism evidence="3 4">
    <name type="scientific">Apiospora aurea</name>
    <dbReference type="NCBI Taxonomy" id="335848"/>
    <lineage>
        <taxon>Eukaryota</taxon>
        <taxon>Fungi</taxon>
        <taxon>Dikarya</taxon>
        <taxon>Ascomycota</taxon>
        <taxon>Pezizomycotina</taxon>
        <taxon>Sordariomycetes</taxon>
        <taxon>Xylariomycetidae</taxon>
        <taxon>Amphisphaeriales</taxon>
        <taxon>Apiosporaceae</taxon>
        <taxon>Apiospora</taxon>
    </lineage>
</organism>
<keyword evidence="2" id="KW-0472">Membrane</keyword>
<name>A0ABR1QWY0_9PEZI</name>
<keyword evidence="2" id="KW-1133">Transmembrane helix</keyword>
<proteinExistence type="predicted"/>
<comment type="caution">
    <text evidence="3">The sequence shown here is derived from an EMBL/GenBank/DDBJ whole genome shotgun (WGS) entry which is preliminary data.</text>
</comment>
<reference evidence="3 4" key="1">
    <citation type="submission" date="2023-01" db="EMBL/GenBank/DDBJ databases">
        <title>Analysis of 21 Apiospora genomes using comparative genomics revels a genus with tremendous synthesis potential of carbohydrate active enzymes and secondary metabolites.</title>
        <authorList>
            <person name="Sorensen T."/>
        </authorList>
    </citation>
    <scope>NUCLEOTIDE SEQUENCE [LARGE SCALE GENOMIC DNA]</scope>
    <source>
        <strain evidence="3 4">CBS 24483</strain>
    </source>
</reference>
<evidence type="ECO:0000256" key="2">
    <source>
        <dbReference type="SAM" id="Phobius"/>
    </source>
</evidence>
<dbReference type="EMBL" id="JAQQWE010000001">
    <property type="protein sequence ID" value="KAK7966933.1"/>
    <property type="molecule type" value="Genomic_DNA"/>
</dbReference>
<evidence type="ECO:0000313" key="3">
    <source>
        <dbReference type="EMBL" id="KAK7966933.1"/>
    </source>
</evidence>
<feature type="transmembrane region" description="Helical" evidence="2">
    <location>
        <begin position="50"/>
        <end position="72"/>
    </location>
</feature>
<dbReference type="InterPro" id="IPR036259">
    <property type="entry name" value="MFS_trans_sf"/>
</dbReference>
<protein>
    <submittedName>
        <fullName evidence="3">Uncharacterized protein</fullName>
    </submittedName>
</protein>
<evidence type="ECO:0000256" key="1">
    <source>
        <dbReference type="SAM" id="MobiDB-lite"/>
    </source>
</evidence>
<keyword evidence="2" id="KW-0812">Transmembrane</keyword>
<evidence type="ECO:0000313" key="4">
    <source>
        <dbReference type="Proteomes" id="UP001391051"/>
    </source>
</evidence>
<accession>A0ABR1QWY0</accession>
<feature type="transmembrane region" description="Helical" evidence="2">
    <location>
        <begin position="140"/>
        <end position="160"/>
    </location>
</feature>
<gene>
    <name evidence="3" type="ORF">PG986_001210</name>
</gene>